<dbReference type="AlphaFoldDB" id="A0A7J5GX20"/>
<accession>A0A7J5GX20</accession>
<proteinExistence type="predicted"/>
<comment type="caution">
    <text evidence="1">The sequence shown here is derived from an EMBL/GenBank/DDBJ whole genome shotgun (WGS) entry which is preliminary data.</text>
</comment>
<dbReference type="EMBL" id="WCUA01000028">
    <property type="protein sequence ID" value="KAB4182116.1"/>
    <property type="molecule type" value="Genomic_DNA"/>
</dbReference>
<name>A0A7J5GX20_BACUN</name>
<dbReference type="Proteomes" id="UP000442334">
    <property type="component" value="Unassembled WGS sequence"/>
</dbReference>
<gene>
    <name evidence="1" type="ORF">GAQ34_18850</name>
</gene>
<sequence length="70" mass="8301">MEIITRKRTVWLTFLDVLYKKKLPLQSIHAKGVPFFVTPVRFKRTCFRHALPKSWATHSLTSRYSSCCSW</sequence>
<evidence type="ECO:0000313" key="2">
    <source>
        <dbReference type="Proteomes" id="UP000442334"/>
    </source>
</evidence>
<protein>
    <submittedName>
        <fullName evidence="1">Uncharacterized protein</fullName>
    </submittedName>
</protein>
<organism evidence="1 2">
    <name type="scientific">Bacteroides uniformis</name>
    <dbReference type="NCBI Taxonomy" id="820"/>
    <lineage>
        <taxon>Bacteria</taxon>
        <taxon>Pseudomonadati</taxon>
        <taxon>Bacteroidota</taxon>
        <taxon>Bacteroidia</taxon>
        <taxon>Bacteroidales</taxon>
        <taxon>Bacteroidaceae</taxon>
        <taxon>Bacteroides</taxon>
    </lineage>
</organism>
<feature type="non-terminal residue" evidence="1">
    <location>
        <position position="70"/>
    </location>
</feature>
<evidence type="ECO:0000313" key="1">
    <source>
        <dbReference type="EMBL" id="KAB4182116.1"/>
    </source>
</evidence>
<reference evidence="1 2" key="1">
    <citation type="journal article" date="2019" name="Nat. Med.">
        <title>A library of human gut bacterial isolates paired with longitudinal multiomics data enables mechanistic microbiome research.</title>
        <authorList>
            <person name="Poyet M."/>
            <person name="Groussin M."/>
            <person name="Gibbons S.M."/>
            <person name="Avila-Pacheco J."/>
            <person name="Jiang X."/>
            <person name="Kearney S.M."/>
            <person name="Perrotta A.R."/>
            <person name="Berdy B."/>
            <person name="Zhao S."/>
            <person name="Lieberman T.D."/>
            <person name="Swanson P.K."/>
            <person name="Smith M."/>
            <person name="Roesemann S."/>
            <person name="Alexander J.E."/>
            <person name="Rich S.A."/>
            <person name="Livny J."/>
            <person name="Vlamakis H."/>
            <person name="Clish C."/>
            <person name="Bullock K."/>
            <person name="Deik A."/>
            <person name="Scott J."/>
            <person name="Pierce K.A."/>
            <person name="Xavier R.J."/>
            <person name="Alm E.J."/>
        </authorList>
    </citation>
    <scope>NUCLEOTIDE SEQUENCE [LARGE SCALE GENOMIC DNA]</scope>
    <source>
        <strain evidence="1 2">BIOML-A21</strain>
    </source>
</reference>